<dbReference type="Proteomes" id="UP000031523">
    <property type="component" value="Chromosome"/>
</dbReference>
<accession>A0A0B5EUY2</accession>
<gene>
    <name evidence="1" type="ORF">SLNWT_5208</name>
</gene>
<evidence type="ECO:0000313" key="2">
    <source>
        <dbReference type="Proteomes" id="UP000031523"/>
    </source>
</evidence>
<evidence type="ECO:0000313" key="1">
    <source>
        <dbReference type="EMBL" id="AJE85584.1"/>
    </source>
</evidence>
<organism evidence="1 2">
    <name type="scientific">Streptomyces albus (strain ATCC 21838 / DSM 41398 / FERM P-419 / JCM 4703 / NBRC 107858)</name>
    <dbReference type="NCBI Taxonomy" id="1081613"/>
    <lineage>
        <taxon>Bacteria</taxon>
        <taxon>Bacillati</taxon>
        <taxon>Actinomycetota</taxon>
        <taxon>Actinomycetes</taxon>
        <taxon>Kitasatosporales</taxon>
        <taxon>Streptomycetaceae</taxon>
        <taxon>Streptomyces</taxon>
    </lineage>
</organism>
<dbReference type="EMBL" id="CP010519">
    <property type="protein sequence ID" value="AJE85584.1"/>
    <property type="molecule type" value="Genomic_DNA"/>
</dbReference>
<sequence>MFADLVRRPHIRIGIVIAGGCNELGLSTNPCGFPNVVHR</sequence>
<dbReference type="AlphaFoldDB" id="A0A0B5EUY2"/>
<name>A0A0B5EUY2_STRA4</name>
<keyword evidence="2" id="KW-1185">Reference proteome</keyword>
<reference evidence="1 2" key="1">
    <citation type="submission" date="2015-01" db="EMBL/GenBank/DDBJ databases">
        <title>Enhanced salinomycin production by adjusting the supply of polyketide extender units in Streptomyce albus DSM 41398.</title>
        <authorList>
            <person name="Lu C."/>
        </authorList>
    </citation>
    <scope>NUCLEOTIDE SEQUENCE [LARGE SCALE GENOMIC DNA]</scope>
    <source>
        <strain evidence="2">ATCC 21838 / DSM 41398 / FERM P-419 / JCM 4703 / NBRC 107858</strain>
    </source>
</reference>
<dbReference type="KEGG" id="sals:SLNWT_5208"/>
<proteinExistence type="predicted"/>
<protein>
    <submittedName>
        <fullName evidence="1">Uncharacterized protein</fullName>
    </submittedName>
</protein>